<dbReference type="OrthoDB" id="1261979at2"/>
<proteinExistence type="predicted"/>
<dbReference type="AlphaFoldDB" id="A0A2V4CDJ5"/>
<reference evidence="1 2" key="1">
    <citation type="submission" date="2018-05" db="EMBL/GenBank/DDBJ databases">
        <title>Flavobacterium sp. strain IMCC34758, incomplete genome.</title>
        <authorList>
            <person name="Joung Y."/>
        </authorList>
    </citation>
    <scope>NUCLEOTIDE SEQUENCE [LARGE SCALE GENOMIC DNA]</scope>
    <source>
        <strain evidence="1 2">IMCC34758</strain>
    </source>
</reference>
<gene>
    <name evidence="1" type="ORF">DMB68_17055</name>
</gene>
<name>A0A2V4CDJ5_9FLAO</name>
<protein>
    <submittedName>
        <fullName evidence="1">Uncharacterized protein</fullName>
    </submittedName>
</protein>
<sequence length="155" mass="17800">MEKTTLYSPTEKIYPPGELLPVKLDPDSVGKIKFPERTNRMLLSPLVEAYFTKEKQLLVRAVVFIAKKEEENLDFRIYQNCYIDLEGKPQLQFFVAYDLVETKETTFFVYEVAFTVSSIPYGPDALSKIKTIETFLWDIDPVTSRGTVTVVQDGN</sequence>
<keyword evidence="2" id="KW-1185">Reference proteome</keyword>
<dbReference type="Proteomes" id="UP000247681">
    <property type="component" value="Unassembled WGS sequence"/>
</dbReference>
<evidence type="ECO:0000313" key="1">
    <source>
        <dbReference type="EMBL" id="PXY44144.1"/>
    </source>
</evidence>
<comment type="caution">
    <text evidence="1">The sequence shown here is derived from an EMBL/GenBank/DDBJ whole genome shotgun (WGS) entry which is preliminary data.</text>
</comment>
<accession>A0A2V4CDJ5</accession>
<dbReference type="RefSeq" id="WP_110347842.1">
    <property type="nucleotide sequence ID" value="NZ_QJHL01000004.1"/>
</dbReference>
<organism evidence="1 2">
    <name type="scientific">Flavobacterium hydrophilum</name>
    <dbReference type="NCBI Taxonomy" id="2211445"/>
    <lineage>
        <taxon>Bacteria</taxon>
        <taxon>Pseudomonadati</taxon>
        <taxon>Bacteroidota</taxon>
        <taxon>Flavobacteriia</taxon>
        <taxon>Flavobacteriales</taxon>
        <taxon>Flavobacteriaceae</taxon>
        <taxon>Flavobacterium</taxon>
    </lineage>
</organism>
<evidence type="ECO:0000313" key="2">
    <source>
        <dbReference type="Proteomes" id="UP000247681"/>
    </source>
</evidence>
<dbReference type="EMBL" id="QJHL01000004">
    <property type="protein sequence ID" value="PXY44144.1"/>
    <property type="molecule type" value="Genomic_DNA"/>
</dbReference>